<dbReference type="Gene3D" id="3.50.30.30">
    <property type="match status" value="1"/>
</dbReference>
<evidence type="ECO:0000256" key="8">
    <source>
        <dbReference type="ARBA" id="ARBA00022825"/>
    </source>
</evidence>
<keyword evidence="16" id="KW-1185">Reference proteome</keyword>
<dbReference type="InterPro" id="IPR015500">
    <property type="entry name" value="Peptidase_S8_subtilisin-rel"/>
</dbReference>
<evidence type="ECO:0000256" key="5">
    <source>
        <dbReference type="ARBA" id="ARBA00022729"/>
    </source>
</evidence>
<dbReference type="InterPro" id="IPR023827">
    <property type="entry name" value="Peptidase_S8_Asp-AS"/>
</dbReference>
<dbReference type="GO" id="GO:0006508">
    <property type="term" value="P:proteolysis"/>
    <property type="evidence" value="ECO:0007669"/>
    <property type="project" value="UniProtKB-KW"/>
</dbReference>
<keyword evidence="5 12" id="KW-0732">Signal</keyword>
<accession>A0A6I0F4Y1</accession>
<dbReference type="InterPro" id="IPR050131">
    <property type="entry name" value="Peptidase_S8_subtilisin-like"/>
</dbReference>
<feature type="active site" description="Charge relay system" evidence="9 10">
    <location>
        <position position="193"/>
    </location>
</feature>
<evidence type="ECO:0000256" key="7">
    <source>
        <dbReference type="ARBA" id="ARBA00022801"/>
    </source>
</evidence>
<keyword evidence="4 10" id="KW-0645">Protease</keyword>
<dbReference type="SUPFAM" id="SSF52743">
    <property type="entry name" value="Subtilisin-like"/>
    <property type="match status" value="1"/>
</dbReference>
<keyword evidence="3" id="KW-0964">Secreted</keyword>
<evidence type="ECO:0000313" key="15">
    <source>
        <dbReference type="EMBL" id="KAB3534749.1"/>
    </source>
</evidence>
<evidence type="ECO:0000256" key="2">
    <source>
        <dbReference type="ARBA" id="ARBA00022512"/>
    </source>
</evidence>
<evidence type="ECO:0000256" key="11">
    <source>
        <dbReference type="RuleBase" id="RU003355"/>
    </source>
</evidence>
<feature type="active site" description="Charge relay system" evidence="9 10">
    <location>
        <position position="256"/>
    </location>
</feature>
<dbReference type="AlphaFoldDB" id="A0A6I0F4Y1"/>
<keyword evidence="7 10" id="KW-0378">Hydrolase</keyword>
<dbReference type="RefSeq" id="WP_151861183.1">
    <property type="nucleotide sequence ID" value="NZ_WBZC01000026.1"/>
</dbReference>
<dbReference type="InterPro" id="IPR046450">
    <property type="entry name" value="PA_dom_sf"/>
</dbReference>
<dbReference type="PROSITE" id="PS00138">
    <property type="entry name" value="SUBTILASE_SER"/>
    <property type="match status" value="1"/>
</dbReference>
<dbReference type="EMBL" id="WBZC01000026">
    <property type="protein sequence ID" value="KAB3534749.1"/>
    <property type="molecule type" value="Genomic_DNA"/>
</dbReference>
<feature type="chain" id="PRO_5026154071" evidence="12">
    <location>
        <begin position="26"/>
        <end position="1277"/>
    </location>
</feature>
<evidence type="ECO:0000259" key="13">
    <source>
        <dbReference type="Pfam" id="PF00082"/>
    </source>
</evidence>
<dbReference type="OrthoDB" id="9762689at2"/>
<dbReference type="SUPFAM" id="SSF52025">
    <property type="entry name" value="PA domain"/>
    <property type="match status" value="1"/>
</dbReference>
<dbReference type="PANTHER" id="PTHR43806:SF11">
    <property type="entry name" value="CEREVISIN-RELATED"/>
    <property type="match status" value="1"/>
</dbReference>
<name>A0A6I0F4Y1_9FIRM</name>
<dbReference type="Gene3D" id="2.60.40.1710">
    <property type="entry name" value="Subtilisin-like superfamily"/>
    <property type="match status" value="1"/>
</dbReference>
<dbReference type="Proteomes" id="UP000432715">
    <property type="component" value="Unassembled WGS sequence"/>
</dbReference>
<evidence type="ECO:0000256" key="3">
    <source>
        <dbReference type="ARBA" id="ARBA00022525"/>
    </source>
</evidence>
<evidence type="ECO:0000256" key="1">
    <source>
        <dbReference type="ARBA" id="ARBA00011073"/>
    </source>
</evidence>
<dbReference type="Gene3D" id="2.60.40.4070">
    <property type="match status" value="1"/>
</dbReference>
<proteinExistence type="inferred from homology"/>
<organism evidence="15 16">
    <name type="scientific">Alkaliphilus pronyensis</name>
    <dbReference type="NCBI Taxonomy" id="1482732"/>
    <lineage>
        <taxon>Bacteria</taxon>
        <taxon>Bacillati</taxon>
        <taxon>Bacillota</taxon>
        <taxon>Clostridia</taxon>
        <taxon>Peptostreptococcales</taxon>
        <taxon>Natronincolaceae</taxon>
        <taxon>Alkaliphilus</taxon>
    </lineage>
</organism>
<dbReference type="InterPro" id="IPR023828">
    <property type="entry name" value="Peptidase_S8_Ser-AS"/>
</dbReference>
<keyword evidence="8 10" id="KW-0720">Serine protease</keyword>
<dbReference type="InterPro" id="IPR003137">
    <property type="entry name" value="PA_domain"/>
</dbReference>
<dbReference type="PANTHER" id="PTHR43806">
    <property type="entry name" value="PEPTIDASE S8"/>
    <property type="match status" value="1"/>
</dbReference>
<feature type="domain" description="PA" evidence="14">
    <location>
        <begin position="423"/>
        <end position="504"/>
    </location>
</feature>
<sequence>MKNKKLLSALLVLLLVVSSFSFAFANETPKEIDEEVYFQYVRNLRRSEAEKGALLERLNPKGFLGENSKRFNPDEKVRIIVELYGGSVEGPAIMASQIDVSEKLSIQSEVISDVEGNVNIKTRHQFVQGFYGFSADTEYKNLEELKSQKNVKRVYIAEKFTLDMSNSRKIVNTEEIVALEGLYGDGTLIAVLDTGVDPNHKDWEMLEDVDVKITPEKFNEIAKKTEVAEKYYNSKIPTGFDWADYDNDVTGYASDHGIHVAGTAAGNGTIKGIAPNAQILAEKVFSDTDEYAYEDDIIAGIIHAVNFNADVINMSLGSTAAFLDPEIPYHQAISYAVENGVIVAVSAGNSNFSTAVGWNEPYVQNPDVGLVGSPGLWYDTIQVASYENDYVTAYYMDYGDDKKTQYTNSGPDAITYFDKESMELVYAGLGGDAVDFEGKDFKGKIALIQRGEFPFVDKISNAEAHGAAGVIVFNHIDDSLISMMYPEEATIPAVFIGKSAGEELLSMLQDGTAEVTFAGNSGENENINENRMSGFTSWGLTSDLAFKPEITAPGGNIWSLSNNNMYTNMSGTSMAAPHVAGGSALIAQHLKNNHGMADDGDTVDLVKLLLMNTAEIIEDPDNKGLPYSPRRQGAGMMKLDKAVQTPAYVYTEITDDSRLLKVRKNAAVTLRDNVEAEFKLYLSTLDEAEASVPYVVYSSVFEDGKEDNYLTMKTTALQGAELKLLSSTVDKDNTVTGVVYADPETINTLTFKLDLSEADIEDETFVEGFIEFVPLDKKLPTLSVPYVGFYGDWNKPNTIDPAFWNSDTYTEYTGIYDDELINYYNMLEYETDLVIDVIRPDVTLGYNSIGEFNPDWISFSPFTGYKDSAQAIYTILRNAREFNLSIVDEDGNVVKELFDNKTFTNPDDTKPFEEGLRKNVVAATPLTQHPTLFTWDGTDEDNNIVVEGQYYFEVTSKIHYDHITPVSYQYYKMPIKVDLTPIELGNIKVEDNIITWESNGDDIFSFTVFVNGVVAGTTVVNQLTVEGVTAEDNIVVVAEDIAGNASLAYIGDPTVRNEEIFTSIGVNTEAYVSYQRPAEIRAKTSQPVSWKVSIVNPNEEVVAEFSTPDGVYTTLFYESWTPADSYQASGAYKAIFNVKDMEGNETIKEATFNVYNYDVLVNNLSILNTNNEESSNFIRNEMVQVEATIKNLGPEVVNPTIIIKIEDKKGEVLSSGLTVVDLEKLDANESSTIRSFISIPSNAKKDTYTVKVYVWDGWRGENIEALSSVVEASFTVK</sequence>
<evidence type="ECO:0000259" key="14">
    <source>
        <dbReference type="Pfam" id="PF02225"/>
    </source>
</evidence>
<dbReference type="CDD" id="cd02133">
    <property type="entry name" value="PA_C5a_like"/>
    <property type="match status" value="1"/>
</dbReference>
<dbReference type="Gene3D" id="3.40.50.200">
    <property type="entry name" value="Peptidase S8/S53 domain"/>
    <property type="match status" value="1"/>
</dbReference>
<evidence type="ECO:0000256" key="4">
    <source>
        <dbReference type="ARBA" id="ARBA00022670"/>
    </source>
</evidence>
<evidence type="ECO:0000256" key="6">
    <source>
        <dbReference type="ARBA" id="ARBA00022737"/>
    </source>
</evidence>
<dbReference type="GO" id="GO:0004252">
    <property type="term" value="F:serine-type endopeptidase activity"/>
    <property type="evidence" value="ECO:0007669"/>
    <property type="project" value="UniProtKB-UniRule"/>
</dbReference>
<keyword evidence="2" id="KW-0134">Cell wall</keyword>
<dbReference type="CDD" id="cd07475">
    <property type="entry name" value="Peptidases_S8_C5a_Peptidase"/>
    <property type="match status" value="1"/>
</dbReference>
<comment type="caution">
    <text evidence="15">The sequence shown here is derived from an EMBL/GenBank/DDBJ whole genome shotgun (WGS) entry which is preliminary data.</text>
</comment>
<dbReference type="Pfam" id="PF02225">
    <property type="entry name" value="PA"/>
    <property type="match status" value="1"/>
</dbReference>
<dbReference type="PRINTS" id="PR00723">
    <property type="entry name" value="SUBTILISIN"/>
</dbReference>
<evidence type="ECO:0000313" key="16">
    <source>
        <dbReference type="Proteomes" id="UP000432715"/>
    </source>
</evidence>
<dbReference type="InterPro" id="IPR034216">
    <property type="entry name" value="C5a_Peptidase"/>
</dbReference>
<protein>
    <submittedName>
        <fullName evidence="15">S8 family serine peptidase</fullName>
    </submittedName>
</protein>
<keyword evidence="6" id="KW-0677">Repeat</keyword>
<evidence type="ECO:0000256" key="12">
    <source>
        <dbReference type="SAM" id="SignalP"/>
    </source>
</evidence>
<dbReference type="InterPro" id="IPR036852">
    <property type="entry name" value="Peptidase_S8/S53_dom_sf"/>
</dbReference>
<gene>
    <name evidence="15" type="ORF">F8154_08480</name>
</gene>
<reference evidence="15 16" key="1">
    <citation type="submission" date="2019-10" db="EMBL/GenBank/DDBJ databases">
        <title>Alkaliphilus serpentinus sp. nov. and Alkaliphilus pronyensis sp. nov., two novel anaerobic alkaliphilic species isolated from the serpentinized-hosted hydrothermal field of the Prony Bay (New Caledonia).</title>
        <authorList>
            <person name="Postec A."/>
        </authorList>
    </citation>
    <scope>NUCLEOTIDE SEQUENCE [LARGE SCALE GENOMIC DNA]</scope>
    <source>
        <strain evidence="15 16">LacV</strain>
    </source>
</reference>
<feature type="active site" description="Charge relay system" evidence="9 10">
    <location>
        <position position="573"/>
    </location>
</feature>
<feature type="domain" description="Peptidase S8/S53" evidence="13">
    <location>
        <begin position="184"/>
        <end position="635"/>
    </location>
</feature>
<comment type="similarity">
    <text evidence="1 10 11">Belongs to the peptidase S8 family.</text>
</comment>
<dbReference type="InterPro" id="IPR000209">
    <property type="entry name" value="Peptidase_S8/S53_dom"/>
</dbReference>
<dbReference type="Pfam" id="PF00082">
    <property type="entry name" value="Peptidase_S8"/>
    <property type="match status" value="1"/>
</dbReference>
<feature type="signal peptide" evidence="12">
    <location>
        <begin position="1"/>
        <end position="25"/>
    </location>
</feature>
<dbReference type="PROSITE" id="PS51892">
    <property type="entry name" value="SUBTILASE"/>
    <property type="match status" value="1"/>
</dbReference>
<dbReference type="PROSITE" id="PS00136">
    <property type="entry name" value="SUBTILASE_ASP"/>
    <property type="match status" value="1"/>
</dbReference>
<evidence type="ECO:0000256" key="9">
    <source>
        <dbReference type="PIRSR" id="PIRSR615500-1"/>
    </source>
</evidence>
<evidence type="ECO:0000256" key="10">
    <source>
        <dbReference type="PROSITE-ProRule" id="PRU01240"/>
    </source>
</evidence>